<comment type="caution">
    <text evidence="3">The sequence shown here is derived from an EMBL/GenBank/DDBJ whole genome shotgun (WGS) entry which is preliminary data.</text>
</comment>
<keyword evidence="2" id="KW-0539">Nucleus</keyword>
<comment type="similarity">
    <text evidence="1 2">Belongs to the DSS1/SEM1 family.</text>
</comment>
<organism evidence="3 4">
    <name type="scientific">Willisornis vidua</name>
    <name type="common">Xingu scale-backed antbird</name>
    <dbReference type="NCBI Taxonomy" id="1566151"/>
    <lineage>
        <taxon>Eukaryota</taxon>
        <taxon>Metazoa</taxon>
        <taxon>Chordata</taxon>
        <taxon>Craniata</taxon>
        <taxon>Vertebrata</taxon>
        <taxon>Euteleostomi</taxon>
        <taxon>Archelosauria</taxon>
        <taxon>Archosauria</taxon>
        <taxon>Dinosauria</taxon>
        <taxon>Saurischia</taxon>
        <taxon>Theropoda</taxon>
        <taxon>Coelurosauria</taxon>
        <taxon>Aves</taxon>
        <taxon>Neognathae</taxon>
        <taxon>Neoaves</taxon>
        <taxon>Telluraves</taxon>
        <taxon>Australaves</taxon>
        <taxon>Passeriformes</taxon>
        <taxon>Thamnophilidae</taxon>
        <taxon>Willisornis</taxon>
    </lineage>
</organism>
<proteinExistence type="inferred from homology"/>
<comment type="function">
    <text evidence="2">Component of the 26S proteasome, a multiprotein complex involved in the ATP-dependent degradation of ubiquitinated proteins.</text>
</comment>
<name>A0ABQ9DBG5_9PASS</name>
<protein>
    <recommendedName>
        <fullName evidence="2">26S proteasome complex subunit SEM1</fullName>
    </recommendedName>
</protein>
<evidence type="ECO:0000313" key="4">
    <source>
        <dbReference type="Proteomes" id="UP001145742"/>
    </source>
</evidence>
<dbReference type="CDD" id="cd13768">
    <property type="entry name" value="DSS1_Sem1"/>
    <property type="match status" value="1"/>
</dbReference>
<dbReference type="SMART" id="SM01385">
    <property type="entry name" value="DSS1_SEM1"/>
    <property type="match status" value="1"/>
</dbReference>
<evidence type="ECO:0000256" key="2">
    <source>
        <dbReference type="RuleBase" id="RU369057"/>
    </source>
</evidence>
<evidence type="ECO:0000313" key="3">
    <source>
        <dbReference type="EMBL" id="KAJ7415419.1"/>
    </source>
</evidence>
<keyword evidence="2" id="KW-0647">Proteasome</keyword>
<dbReference type="EMBL" id="WHWB01033950">
    <property type="protein sequence ID" value="KAJ7415419.1"/>
    <property type="molecule type" value="Genomic_DNA"/>
</dbReference>
<dbReference type="Proteomes" id="UP001145742">
    <property type="component" value="Unassembled WGS sequence"/>
</dbReference>
<dbReference type="PANTHER" id="PTHR16771">
    <property type="entry name" value="26 PROTEASOME COMPLEX SUBUNIT DSS1"/>
    <property type="match status" value="1"/>
</dbReference>
<reference evidence="3" key="1">
    <citation type="submission" date="2019-10" db="EMBL/GenBank/DDBJ databases">
        <authorList>
            <person name="Soares A.E.R."/>
            <person name="Aleixo A."/>
            <person name="Schneider P."/>
            <person name="Miyaki C.Y."/>
            <person name="Schneider M.P."/>
            <person name="Mello C."/>
            <person name="Vasconcelos A.T.R."/>
        </authorList>
    </citation>
    <scope>NUCLEOTIDE SEQUENCE</scope>
    <source>
        <tissue evidence="3">Muscle</tissue>
    </source>
</reference>
<gene>
    <name evidence="3" type="ORF">WISP_78473</name>
</gene>
<dbReference type="InterPro" id="IPR007834">
    <property type="entry name" value="DSS1_SEM1"/>
</dbReference>
<sequence>MSRRWAHRPGSAVSLCEGDGNKGWANLAVPHGTKAVQHTVFRAPFLSLDWTGLDEDEDAHVWEDNWDDDNVEDDFSNQLSEIKALNEKEQALVWIYIAPDGGRAAR</sequence>
<keyword evidence="4" id="KW-1185">Reference proteome</keyword>
<evidence type="ECO:0000256" key="1">
    <source>
        <dbReference type="ARBA" id="ARBA00034491"/>
    </source>
</evidence>
<dbReference type="PANTHER" id="PTHR16771:SF0">
    <property type="entry name" value="26S PROTEASOME COMPLEX SUBUNIT SEM1"/>
    <property type="match status" value="1"/>
</dbReference>
<dbReference type="Pfam" id="PF05160">
    <property type="entry name" value="DSS1_SEM1"/>
    <property type="match status" value="1"/>
</dbReference>
<accession>A0ABQ9DBG5</accession>
<comment type="subcellular location">
    <subcellularLocation>
        <location evidence="2">Nucleus</location>
    </subcellularLocation>
</comment>